<dbReference type="EMBL" id="LODT01000028">
    <property type="protein sequence ID" value="KYQ93454.1"/>
    <property type="molecule type" value="Genomic_DNA"/>
</dbReference>
<feature type="transmembrane region" description="Helical" evidence="1">
    <location>
        <begin position="590"/>
        <end position="611"/>
    </location>
</feature>
<feature type="transmembrane region" description="Helical" evidence="1">
    <location>
        <begin position="631"/>
        <end position="657"/>
    </location>
</feature>
<feature type="transmembrane region" description="Helical" evidence="1">
    <location>
        <begin position="566"/>
        <end position="584"/>
    </location>
</feature>
<feature type="transmembrane region" description="Helical" evidence="1">
    <location>
        <begin position="526"/>
        <end position="545"/>
    </location>
</feature>
<dbReference type="Proteomes" id="UP000076078">
    <property type="component" value="Unassembled WGS sequence"/>
</dbReference>
<accession>A0A151ZHY0</accession>
<keyword evidence="3" id="KW-1185">Reference proteome</keyword>
<dbReference type="InParanoid" id="A0A151ZHY0"/>
<protein>
    <submittedName>
        <fullName evidence="2">Uncharacterized protein</fullName>
    </submittedName>
</protein>
<sequence length="721" mass="82363">MESIIKESEIIANNIYNILIKLFKNVKLIIGLSIIVHFAAVFLIFFLPNLGSQTYVSEKNLQCTVIPFITSNFSELAIEYAKTFQNNFPKRSIGSTESIDTAKWIRDQLEQSGIESQLHYFNSSDKRTGLNVIGLNRAVRSQGTESFVLTTAYDQWHSAGSVGFLLAFADYIKKSTWQARDIILVFTQEGGEVNGGTFMDISGISVWLHDYHAMPDEMVGWCDQTRRFLRAGQIYGAIALDRVGNSNMKKLVVYPEGLEGSLSNLDIVNVITTTCFLNDIPAGINTHLPREPVEGSLYGLLVFMWNSALSMPRSNHAIFTRYGINSVGISTDSSHNAWDIDFLNTPLHKIQYLWNPPDPSSPNSELISGNPPPIDISHPSLTFGPLSNETMLNLGKILETVIRHLHNADEQLHQSYRWYMMAGAVFFIDLGQVLLPMMVFIGSIVLLLFSLGIASTSTKQSTNSITVRILIQLPWFFSFLAWCFLQLLLPKFLSSFLHILPNRQLIPSNFNLSIPLIREHSIEDQIILLSCIYILFCFVIYKLIFQRIANFYTTILILHYPNYRNDWMGLQTILLLYYSLLGLMGMMLNNQFTCLFVVLSIPTLHITTWILTMSESKKSTEKSKKSRLFWFLVKIIWLIICLFSHPTIMIFEWWTLWSIGWKKLFIGILVGFDNWGYLFYPFFVIGLLPIYFGIVKLLFFNKSTIPPDNPIHSNNIQKKNK</sequence>
<evidence type="ECO:0000313" key="3">
    <source>
        <dbReference type="Proteomes" id="UP000076078"/>
    </source>
</evidence>
<dbReference type="GO" id="GO:0016255">
    <property type="term" value="P:attachment of GPI anchor to protein"/>
    <property type="evidence" value="ECO:0007669"/>
    <property type="project" value="TreeGrafter"/>
</dbReference>
<comment type="caution">
    <text evidence="2">The sequence shown here is derived from an EMBL/GenBank/DDBJ whole genome shotgun (WGS) entry which is preliminary data.</text>
</comment>
<evidence type="ECO:0000313" key="2">
    <source>
        <dbReference type="EMBL" id="KYQ93454.1"/>
    </source>
</evidence>
<organism evidence="2 3">
    <name type="scientific">Tieghemostelium lacteum</name>
    <name type="common">Slime mold</name>
    <name type="synonym">Dictyostelium lacteum</name>
    <dbReference type="NCBI Taxonomy" id="361077"/>
    <lineage>
        <taxon>Eukaryota</taxon>
        <taxon>Amoebozoa</taxon>
        <taxon>Evosea</taxon>
        <taxon>Eumycetozoa</taxon>
        <taxon>Dictyostelia</taxon>
        <taxon>Dictyosteliales</taxon>
        <taxon>Raperosteliaceae</taxon>
        <taxon>Tieghemostelium</taxon>
    </lineage>
</organism>
<dbReference type="GO" id="GO:0042765">
    <property type="term" value="C:GPI-anchor transamidase complex"/>
    <property type="evidence" value="ECO:0007669"/>
    <property type="project" value="InterPro"/>
</dbReference>
<dbReference type="AlphaFoldDB" id="A0A151ZHY0"/>
<reference evidence="2 3" key="1">
    <citation type="submission" date="2015-12" db="EMBL/GenBank/DDBJ databases">
        <title>Dictyostelia acquired genes for synthesis and detection of signals that induce cell-type specialization by lateral gene transfer from prokaryotes.</title>
        <authorList>
            <person name="Gloeckner G."/>
            <person name="Schaap P."/>
        </authorList>
    </citation>
    <scope>NUCLEOTIDE SEQUENCE [LARGE SCALE GENOMIC DNA]</scope>
    <source>
        <strain evidence="2 3">TK</strain>
    </source>
</reference>
<dbReference type="InterPro" id="IPR007246">
    <property type="entry name" value="Gaa1"/>
</dbReference>
<dbReference type="SUPFAM" id="SSF53187">
    <property type="entry name" value="Zn-dependent exopeptidases"/>
    <property type="match status" value="1"/>
</dbReference>
<dbReference type="PANTHER" id="PTHR13304:SF1">
    <property type="entry name" value="PEPTIDASE M28 DOMAIN-CONTAINING PROTEIN"/>
    <property type="match status" value="1"/>
</dbReference>
<dbReference type="Pfam" id="PF04114">
    <property type="entry name" value="Gaa1"/>
    <property type="match status" value="2"/>
</dbReference>
<keyword evidence="1" id="KW-1133">Transmembrane helix</keyword>
<feature type="transmembrane region" description="Helical" evidence="1">
    <location>
        <begin position="677"/>
        <end position="699"/>
    </location>
</feature>
<dbReference type="STRING" id="361077.A0A151ZHY0"/>
<feature type="transmembrane region" description="Helical" evidence="1">
    <location>
        <begin position="28"/>
        <end position="47"/>
    </location>
</feature>
<feature type="transmembrane region" description="Helical" evidence="1">
    <location>
        <begin position="469"/>
        <end position="489"/>
    </location>
</feature>
<keyword evidence="1" id="KW-0472">Membrane</keyword>
<dbReference type="PANTHER" id="PTHR13304">
    <property type="entry name" value="GLYCOSYLPHOSPHATIDYLINOSITOL ANCHOR ATTACHMENT 1 PROTEIN"/>
    <property type="match status" value="1"/>
</dbReference>
<keyword evidence="1" id="KW-0812">Transmembrane</keyword>
<dbReference type="OrthoDB" id="445301at2759"/>
<dbReference type="OMA" id="FFRESEW"/>
<proteinExistence type="predicted"/>
<gene>
    <name evidence="2" type="ORF">DLAC_06146</name>
</gene>
<dbReference type="Gene3D" id="3.40.630.10">
    <property type="entry name" value="Zn peptidases"/>
    <property type="match status" value="1"/>
</dbReference>
<name>A0A151ZHY0_TIELA</name>
<evidence type="ECO:0000256" key="1">
    <source>
        <dbReference type="SAM" id="Phobius"/>
    </source>
</evidence>
<feature type="transmembrane region" description="Helical" evidence="1">
    <location>
        <begin position="418"/>
        <end position="449"/>
    </location>
</feature>